<reference evidence="1 2" key="1">
    <citation type="journal article" date="2014" name="Genome Announc.">
        <title>Draft Genome Sequences of Two Vibrionaceae Species, Vibrio ponticus C121 and Photobacterium aphoticum C119, Isolated as Coral Reef Microbiota.</title>
        <authorList>
            <person name="Al-saari N."/>
            <person name="Meirelles P.M."/>
            <person name="Mino S."/>
            <person name="Suda W."/>
            <person name="Oshima K."/>
            <person name="Hattori M."/>
            <person name="Ohkuma M."/>
            <person name="Thompson F.L."/>
            <person name="Gomez-Gil B."/>
            <person name="Sawabe T."/>
            <person name="Sawabe T."/>
        </authorList>
    </citation>
    <scope>NUCLEOTIDE SEQUENCE [LARGE SCALE GENOMIC DNA]</scope>
    <source>
        <strain evidence="1 2">JCM 19237</strain>
    </source>
</reference>
<protein>
    <submittedName>
        <fullName evidence="1">Uncharacterized protein</fullName>
    </submittedName>
</protein>
<accession>A0A090QM33</accession>
<dbReference type="AlphaFoldDB" id="A0A090QM33"/>
<dbReference type="STRING" id="754436.JCM19237_6196"/>
<evidence type="ECO:0000313" key="2">
    <source>
        <dbReference type="Proteomes" id="UP000029227"/>
    </source>
</evidence>
<dbReference type="Proteomes" id="UP000029227">
    <property type="component" value="Unassembled WGS sequence"/>
</dbReference>
<organism evidence="1 2">
    <name type="scientific">Photobacterium aphoticum</name>
    <dbReference type="NCBI Taxonomy" id="754436"/>
    <lineage>
        <taxon>Bacteria</taxon>
        <taxon>Pseudomonadati</taxon>
        <taxon>Pseudomonadota</taxon>
        <taxon>Gammaproteobacteria</taxon>
        <taxon>Vibrionales</taxon>
        <taxon>Vibrionaceae</taxon>
        <taxon>Photobacterium</taxon>
    </lineage>
</organism>
<gene>
    <name evidence="1" type="ORF">JCM19237_6196</name>
</gene>
<dbReference type="EMBL" id="BBMN01000001">
    <property type="protein sequence ID" value="GAL03303.1"/>
    <property type="molecule type" value="Genomic_DNA"/>
</dbReference>
<proteinExistence type="predicted"/>
<evidence type="ECO:0000313" key="1">
    <source>
        <dbReference type="EMBL" id="GAL03303.1"/>
    </source>
</evidence>
<comment type="caution">
    <text evidence="1">The sequence shown here is derived from an EMBL/GenBank/DDBJ whole genome shotgun (WGS) entry which is preliminary data.</text>
</comment>
<sequence length="49" mass="5843">MQLEYRIKQLAKKHKEQLIIGERCVHDLMAEQVAKKKRSEKKKSPIKKP</sequence>
<name>A0A090QM33_9GAMM</name>